<protein>
    <submittedName>
        <fullName evidence="1">Uncharacterized protein</fullName>
    </submittedName>
</protein>
<proteinExistence type="predicted"/>
<evidence type="ECO:0000313" key="2">
    <source>
        <dbReference type="Proteomes" id="UP001177021"/>
    </source>
</evidence>
<keyword evidence="2" id="KW-1185">Reference proteome</keyword>
<gene>
    <name evidence="1" type="ORF">MILVUS5_LOCUS10574</name>
</gene>
<dbReference type="Proteomes" id="UP001177021">
    <property type="component" value="Unassembled WGS sequence"/>
</dbReference>
<organism evidence="1 2">
    <name type="scientific">Trifolium pratense</name>
    <name type="common">Red clover</name>
    <dbReference type="NCBI Taxonomy" id="57577"/>
    <lineage>
        <taxon>Eukaryota</taxon>
        <taxon>Viridiplantae</taxon>
        <taxon>Streptophyta</taxon>
        <taxon>Embryophyta</taxon>
        <taxon>Tracheophyta</taxon>
        <taxon>Spermatophyta</taxon>
        <taxon>Magnoliopsida</taxon>
        <taxon>eudicotyledons</taxon>
        <taxon>Gunneridae</taxon>
        <taxon>Pentapetalae</taxon>
        <taxon>rosids</taxon>
        <taxon>fabids</taxon>
        <taxon>Fabales</taxon>
        <taxon>Fabaceae</taxon>
        <taxon>Papilionoideae</taxon>
        <taxon>50 kb inversion clade</taxon>
        <taxon>NPAAA clade</taxon>
        <taxon>Hologalegina</taxon>
        <taxon>IRL clade</taxon>
        <taxon>Trifolieae</taxon>
        <taxon>Trifolium</taxon>
    </lineage>
</organism>
<evidence type="ECO:0000313" key="1">
    <source>
        <dbReference type="EMBL" id="CAJ2640777.1"/>
    </source>
</evidence>
<dbReference type="EMBL" id="CASHSV030000024">
    <property type="protein sequence ID" value="CAJ2640777.1"/>
    <property type="molecule type" value="Genomic_DNA"/>
</dbReference>
<reference evidence="1" key="1">
    <citation type="submission" date="2023-10" db="EMBL/GenBank/DDBJ databases">
        <authorList>
            <person name="Rodriguez Cubillos JULIANA M."/>
            <person name="De Vega J."/>
        </authorList>
    </citation>
    <scope>NUCLEOTIDE SEQUENCE</scope>
</reference>
<sequence>MRLLGGASSADVEQRRLFSEWVLGVGDGEIGDDNDDDLKLDIPSDLLIPNSGDPLAFIVESTYPQLLQNMNDIIHQNLHDLLLSILIIGNQILSLPSSLLLRRRRFFSSAIVVAVAVSPLMQLPLLLALPSTFKRSFTSSGITCPSSATFVPESDSSSTFLHNSLREASTRHILTPFGMREYKVHLDIPCLRLRWRRWSFRQNIASYKK</sequence>
<accession>A0ACB0J8R2</accession>
<comment type="caution">
    <text evidence="1">The sequence shown here is derived from an EMBL/GenBank/DDBJ whole genome shotgun (WGS) entry which is preliminary data.</text>
</comment>
<name>A0ACB0J8R2_TRIPR</name>